<dbReference type="Gene3D" id="1.25.40.660">
    <property type="entry name" value="Vacuolar protein sorting-associated protein 35, helical subcomplex Vps35-C"/>
    <property type="match status" value="1"/>
</dbReference>
<dbReference type="GO" id="GO:0005770">
    <property type="term" value="C:late endosome"/>
    <property type="evidence" value="ECO:0007669"/>
    <property type="project" value="TreeGrafter"/>
</dbReference>
<dbReference type="VEuPathDB" id="CryptoDB:Cvel_12566"/>
<organism evidence="8">
    <name type="scientific">Chromera velia CCMP2878</name>
    <dbReference type="NCBI Taxonomy" id="1169474"/>
    <lineage>
        <taxon>Eukaryota</taxon>
        <taxon>Sar</taxon>
        <taxon>Alveolata</taxon>
        <taxon>Colpodellida</taxon>
        <taxon>Chromeraceae</taxon>
        <taxon>Chromera</taxon>
    </lineage>
</organism>
<dbReference type="GO" id="GO:0006886">
    <property type="term" value="P:intracellular protein transport"/>
    <property type="evidence" value="ECO:0007669"/>
    <property type="project" value="TreeGrafter"/>
</dbReference>
<dbReference type="PANTHER" id="PTHR11099:SF0">
    <property type="entry name" value="VACUOLAR PROTEIN SORTING-ASSOCIATED PROTEIN 35"/>
    <property type="match status" value="1"/>
</dbReference>
<proteinExistence type="inferred from homology"/>
<comment type="function">
    <text evidence="6">Plays a role in vesicular protein sorting.</text>
</comment>
<reference evidence="8" key="1">
    <citation type="submission" date="2014-11" db="EMBL/GenBank/DDBJ databases">
        <authorList>
            <person name="Otto D Thomas"/>
            <person name="Naeem Raeece"/>
        </authorList>
    </citation>
    <scope>NUCLEOTIDE SEQUENCE</scope>
</reference>
<keyword evidence="5" id="KW-0472">Membrane</keyword>
<dbReference type="GO" id="GO:0042147">
    <property type="term" value="P:retrograde transport, endosome to Golgi"/>
    <property type="evidence" value="ECO:0007669"/>
    <property type="project" value="InterPro"/>
</dbReference>
<comment type="similarity">
    <text evidence="2 6">Belongs to the VPS35 family.</text>
</comment>
<gene>
    <name evidence="8" type="ORF">Cvel_12566</name>
</gene>
<dbReference type="PANTHER" id="PTHR11099">
    <property type="entry name" value="VACUOLAR SORTING PROTEIN 35"/>
    <property type="match status" value="1"/>
</dbReference>
<evidence type="ECO:0000256" key="7">
    <source>
        <dbReference type="SAM" id="MobiDB-lite"/>
    </source>
</evidence>
<dbReference type="PhylomeDB" id="A0A0G4IAI5"/>
<dbReference type="InterPro" id="IPR042491">
    <property type="entry name" value="Vps35_C"/>
</dbReference>
<dbReference type="PIRSF" id="PIRSF009375">
    <property type="entry name" value="Retromer_Vps35"/>
    <property type="match status" value="1"/>
</dbReference>
<feature type="region of interest" description="Disordered" evidence="7">
    <location>
        <begin position="340"/>
        <end position="363"/>
    </location>
</feature>
<keyword evidence="3 6" id="KW-0813">Transport</keyword>
<comment type="subcellular location">
    <subcellularLocation>
        <location evidence="1">Membrane</location>
        <topology evidence="1">Peripheral membrane protein</topology>
    </subcellularLocation>
</comment>
<name>A0A0G4IAI5_9ALVE</name>
<dbReference type="GO" id="GO:0030906">
    <property type="term" value="C:retromer, cargo-selective complex"/>
    <property type="evidence" value="ECO:0007669"/>
    <property type="project" value="InterPro"/>
</dbReference>
<accession>A0A0G4IAI5</accession>
<evidence type="ECO:0000256" key="2">
    <source>
        <dbReference type="ARBA" id="ARBA00006536"/>
    </source>
</evidence>
<dbReference type="InterPro" id="IPR005378">
    <property type="entry name" value="Vps35"/>
</dbReference>
<evidence type="ECO:0000256" key="5">
    <source>
        <dbReference type="ARBA" id="ARBA00023136"/>
    </source>
</evidence>
<evidence type="ECO:0000313" key="8">
    <source>
        <dbReference type="EMBL" id="CEM54167.1"/>
    </source>
</evidence>
<dbReference type="AlphaFoldDB" id="A0A0G4IAI5"/>
<protein>
    <recommendedName>
        <fullName evidence="6">Vacuolar protein sorting-associated protein 35</fullName>
    </recommendedName>
</protein>
<evidence type="ECO:0000256" key="6">
    <source>
        <dbReference type="PIRNR" id="PIRNR009375"/>
    </source>
</evidence>
<dbReference type="EMBL" id="CDMZ01005761">
    <property type="protein sequence ID" value="CEM54167.1"/>
    <property type="molecule type" value="Genomic_DNA"/>
</dbReference>
<evidence type="ECO:0000256" key="3">
    <source>
        <dbReference type="ARBA" id="ARBA00022448"/>
    </source>
</evidence>
<dbReference type="GO" id="GO:0005829">
    <property type="term" value="C:cytosol"/>
    <property type="evidence" value="ECO:0007669"/>
    <property type="project" value="GOC"/>
</dbReference>
<dbReference type="Pfam" id="PF03635">
    <property type="entry name" value="Vps35"/>
    <property type="match status" value="1"/>
</dbReference>
<evidence type="ECO:0000256" key="4">
    <source>
        <dbReference type="ARBA" id="ARBA00022927"/>
    </source>
</evidence>
<sequence length="849" mass="93998">MAQRPVEQEQERLLEEAIAVVKEQAFFMKKAIDNDNLRDSLKHGSNMICELRTSLLSPKNYYELYMHVFQELQHLGSFFQEPARVKRRMSELYESVQHAGNILPRLYLLITVGAAYIKSREAPAKDILADMTELCKGVQHPMRGLFLRYYLSQMCKDKLPDVGSEFEGEDSGSLEDAFDFLLTNFAESTRLWVRMQHQGAVKDRVRRERERLDLRVLVGANLVRLSQLEGMTVEYYKDTALPKIAEQVVVCKDALAQQYLLDCIILVFSDECHLASLDQFLSLAMKVQPGVDLNPVLVNLMTRLCNFLKQNPEALPGGTDLFDLFRTHIDEVVSRPLSTGATAGSSPLGLGDSSTSSATANGAGGSNPMTLPALLELLCSFLHFCLELFPERTEYIDHVLGSAATLVQRNKAALEAEEESDPDGPAEGRGTAVGAVVELLAAPLSRISLSIVDLAHYPSLMNCLSLRVRKKVAASMVAGVVASEATLSEPRPVERFFLFVSPLVSDEKEAGAPAAPPQTEADKEAFAKEQEQVARVVHLIKHEDTDVCFQMLRTAANAFKKGGPHRRTFVLPPLVTRALQLVPLVHARELHAAQGGGVQAPASSVKKVLQFAHTTCTELVQCNAELGLRFFLHCAITADKADLAQPGAFEPICYEFLTQALVCYEEELSDSRAQFQSLTLLVGTMVSAIHCLENDNWDTMAAKMAQHSTKLLRKQDQCRALLMASTVFWGNAQRRDAVRVTECLQKCLRIADVAMQSSNAHAILFVDILDKYIFYVEQKCDAIDPQVVGQLISLCAENLAFCDSETAEDARRQFKAALTDVQRASGDPQNPFYGMSVERLLGAHASILR</sequence>
<keyword evidence="4 6" id="KW-0653">Protein transport</keyword>
<evidence type="ECO:0000256" key="1">
    <source>
        <dbReference type="ARBA" id="ARBA00004170"/>
    </source>
</evidence>